<protein>
    <submittedName>
        <fullName evidence="1">Uncharacterized protein</fullName>
    </submittedName>
</protein>
<sequence length="213" mass="24374">MVLLMSCCCWDDVWKGSFASGIYTLIYHGFSAFLGVRSLIDEWDYLLGKRDKPRGETIIEKGDITKTHVVFNIMSLTVSMGLIFSAVLLIFGLKRKKRELLWPWILMMVADLILEVFYIGYFLIYRRVEFNPVNGFIFTIILFITTLNVYCILCVISQYQLYRLRQCYAGQHENTAEEVVPAGQLNSSTNVLLDATHSPALCTIPEENSQTSI</sequence>
<dbReference type="EnsemblMetazoa" id="MDOA005595-RA">
    <property type="protein sequence ID" value="MDOA005595-PA"/>
    <property type="gene ID" value="MDOA005595"/>
</dbReference>
<dbReference type="AlphaFoldDB" id="A0A1I8MJL8"/>
<dbReference type="PANTHER" id="PTHR36694">
    <property type="entry name" value="PASIFLORA 1, ISOFORM A-RELATED"/>
    <property type="match status" value="1"/>
</dbReference>
<accession>A0A1I8MJL8</accession>
<evidence type="ECO:0000313" key="1">
    <source>
        <dbReference type="EnsemblMetazoa" id="MDOA005595-PA"/>
    </source>
</evidence>
<dbReference type="PANTHER" id="PTHR36694:SF11">
    <property type="entry name" value="LP21121P-RELATED"/>
    <property type="match status" value="1"/>
</dbReference>
<organism evidence="1">
    <name type="scientific">Musca domestica</name>
    <name type="common">House fly</name>
    <dbReference type="NCBI Taxonomy" id="7370"/>
    <lineage>
        <taxon>Eukaryota</taxon>
        <taxon>Metazoa</taxon>
        <taxon>Ecdysozoa</taxon>
        <taxon>Arthropoda</taxon>
        <taxon>Hexapoda</taxon>
        <taxon>Insecta</taxon>
        <taxon>Pterygota</taxon>
        <taxon>Neoptera</taxon>
        <taxon>Endopterygota</taxon>
        <taxon>Diptera</taxon>
        <taxon>Brachycera</taxon>
        <taxon>Muscomorpha</taxon>
        <taxon>Muscoidea</taxon>
        <taxon>Muscidae</taxon>
        <taxon>Musca</taxon>
    </lineage>
</organism>
<dbReference type="VEuPathDB" id="VectorBase:MDOA005595"/>
<reference evidence="1" key="1">
    <citation type="submission" date="2020-05" db="UniProtKB">
        <authorList>
            <consortium name="EnsemblMetazoa"/>
        </authorList>
    </citation>
    <scope>IDENTIFICATION</scope>
    <source>
        <strain evidence="1">Aabys</strain>
    </source>
</reference>
<name>A0A1I8MJL8_MUSDO</name>
<proteinExistence type="predicted"/>
<dbReference type="Pfam" id="PF15860">
    <property type="entry name" value="DUF4728"/>
    <property type="match status" value="1"/>
</dbReference>
<dbReference type="eggNOG" id="ENOG502S0QK">
    <property type="taxonomic scope" value="Eukaryota"/>
</dbReference>
<dbReference type="InterPro" id="IPR031720">
    <property type="entry name" value="DUF4728"/>
</dbReference>
<dbReference type="VEuPathDB" id="VectorBase:MDOMA2_007848"/>